<organism evidence="1 2">
    <name type="scientific">Cohnella thailandensis</name>
    <dbReference type="NCBI Taxonomy" id="557557"/>
    <lineage>
        <taxon>Bacteria</taxon>
        <taxon>Bacillati</taxon>
        <taxon>Bacillota</taxon>
        <taxon>Bacilli</taxon>
        <taxon>Bacillales</taxon>
        <taxon>Paenibacillaceae</taxon>
        <taxon>Cohnella</taxon>
    </lineage>
</organism>
<dbReference type="EMBL" id="JACJVQ010000021">
    <property type="protein sequence ID" value="MBB6637258.1"/>
    <property type="molecule type" value="Genomic_DNA"/>
</dbReference>
<dbReference type="Proteomes" id="UP000535838">
    <property type="component" value="Unassembled WGS sequence"/>
</dbReference>
<sequence length="52" mass="6289">MKDSKGKVVRGRFRLGENAFPTSKEKRETVEREMDAIFKNYEKKNKEEKRRL</sequence>
<comment type="caution">
    <text evidence="1">The sequence shown here is derived from an EMBL/GenBank/DDBJ whole genome shotgun (WGS) entry which is preliminary data.</text>
</comment>
<keyword evidence="2" id="KW-1185">Reference proteome</keyword>
<protein>
    <submittedName>
        <fullName evidence="1">Uncharacterized protein</fullName>
    </submittedName>
</protein>
<proteinExistence type="predicted"/>
<evidence type="ECO:0000313" key="1">
    <source>
        <dbReference type="EMBL" id="MBB6637258.1"/>
    </source>
</evidence>
<dbReference type="AlphaFoldDB" id="A0A841T4J1"/>
<dbReference type="RefSeq" id="WP_185122473.1">
    <property type="nucleotide sequence ID" value="NZ_JACJVQ010000021.1"/>
</dbReference>
<reference evidence="1 2" key="1">
    <citation type="submission" date="2020-08" db="EMBL/GenBank/DDBJ databases">
        <title>Cohnella phylogeny.</title>
        <authorList>
            <person name="Dunlap C."/>
        </authorList>
    </citation>
    <scope>NUCLEOTIDE SEQUENCE [LARGE SCALE GENOMIC DNA]</scope>
    <source>
        <strain evidence="1 2">DSM 25241</strain>
    </source>
</reference>
<evidence type="ECO:0000313" key="2">
    <source>
        <dbReference type="Proteomes" id="UP000535838"/>
    </source>
</evidence>
<accession>A0A841T4J1</accession>
<gene>
    <name evidence="1" type="ORF">H7B67_24285</name>
</gene>
<name>A0A841T4J1_9BACL</name>